<accession>A7E4X6</accession>
<name>A7E4X6_SCLS1</name>
<proteinExistence type="predicted"/>
<sequence length="56" mass="6320">MAAISARSKLIARDHLVNSFINPLPQKDTFIQDYSDNLDLKEGSTIDLKAYLNPRT</sequence>
<dbReference type="HOGENOM" id="CLU_3015562_0_0_1"/>
<gene>
    <name evidence="1" type="ORF">SS1G_00348</name>
</gene>
<dbReference type="AlphaFoldDB" id="A7E4X6"/>
<keyword evidence="2" id="KW-1185">Reference proteome</keyword>
<dbReference type="RefSeq" id="XP_001598262.1">
    <property type="nucleotide sequence ID" value="XM_001598212.1"/>
</dbReference>
<reference evidence="2" key="1">
    <citation type="journal article" date="2011" name="PLoS Genet.">
        <title>Genomic analysis of the necrotrophic fungal pathogens Sclerotinia sclerotiorum and Botrytis cinerea.</title>
        <authorList>
            <person name="Amselem J."/>
            <person name="Cuomo C.A."/>
            <person name="van Kan J.A."/>
            <person name="Viaud M."/>
            <person name="Benito E.P."/>
            <person name="Couloux A."/>
            <person name="Coutinho P.M."/>
            <person name="de Vries R.P."/>
            <person name="Dyer P.S."/>
            <person name="Fillinger S."/>
            <person name="Fournier E."/>
            <person name="Gout L."/>
            <person name="Hahn M."/>
            <person name="Kohn L."/>
            <person name="Lapalu N."/>
            <person name="Plummer K.M."/>
            <person name="Pradier J.M."/>
            <person name="Quevillon E."/>
            <person name="Sharon A."/>
            <person name="Simon A."/>
            <person name="ten Have A."/>
            <person name="Tudzynski B."/>
            <person name="Tudzynski P."/>
            <person name="Wincker P."/>
            <person name="Andrew M."/>
            <person name="Anthouard V."/>
            <person name="Beever R.E."/>
            <person name="Beffa R."/>
            <person name="Benoit I."/>
            <person name="Bouzid O."/>
            <person name="Brault B."/>
            <person name="Chen Z."/>
            <person name="Choquer M."/>
            <person name="Collemare J."/>
            <person name="Cotton P."/>
            <person name="Danchin E.G."/>
            <person name="Da Silva C."/>
            <person name="Gautier A."/>
            <person name="Giraud C."/>
            <person name="Giraud T."/>
            <person name="Gonzalez C."/>
            <person name="Grossetete S."/>
            <person name="Guldener U."/>
            <person name="Henrissat B."/>
            <person name="Howlett B.J."/>
            <person name="Kodira C."/>
            <person name="Kretschmer M."/>
            <person name="Lappartient A."/>
            <person name="Leroch M."/>
            <person name="Levis C."/>
            <person name="Mauceli E."/>
            <person name="Neuveglise C."/>
            <person name="Oeser B."/>
            <person name="Pearson M."/>
            <person name="Poulain J."/>
            <person name="Poussereau N."/>
            <person name="Quesneville H."/>
            <person name="Rascle C."/>
            <person name="Schumacher J."/>
            <person name="Segurens B."/>
            <person name="Sexton A."/>
            <person name="Silva E."/>
            <person name="Sirven C."/>
            <person name="Soanes D.M."/>
            <person name="Talbot N.J."/>
            <person name="Templeton M."/>
            <person name="Yandava C."/>
            <person name="Yarden O."/>
            <person name="Zeng Q."/>
            <person name="Rollins J.A."/>
            <person name="Lebrun M.H."/>
            <person name="Dickman M."/>
        </authorList>
    </citation>
    <scope>NUCLEOTIDE SEQUENCE [LARGE SCALE GENOMIC DNA]</scope>
    <source>
        <strain evidence="2">ATCC 18683 / 1980 / Ss-1</strain>
    </source>
</reference>
<organism evidence="1 2">
    <name type="scientific">Sclerotinia sclerotiorum (strain ATCC 18683 / 1980 / Ss-1)</name>
    <name type="common">White mold</name>
    <name type="synonym">Whetzelinia sclerotiorum</name>
    <dbReference type="NCBI Taxonomy" id="665079"/>
    <lineage>
        <taxon>Eukaryota</taxon>
        <taxon>Fungi</taxon>
        <taxon>Dikarya</taxon>
        <taxon>Ascomycota</taxon>
        <taxon>Pezizomycotina</taxon>
        <taxon>Leotiomycetes</taxon>
        <taxon>Helotiales</taxon>
        <taxon>Sclerotiniaceae</taxon>
        <taxon>Sclerotinia</taxon>
    </lineage>
</organism>
<dbReference type="Proteomes" id="UP000001312">
    <property type="component" value="Unassembled WGS sequence"/>
</dbReference>
<dbReference type="InParanoid" id="A7E4X6"/>
<dbReference type="KEGG" id="ssl:SS1G_00348"/>
<dbReference type="EMBL" id="CH476621">
    <property type="protein sequence ID" value="EDN90948.1"/>
    <property type="molecule type" value="Genomic_DNA"/>
</dbReference>
<protein>
    <submittedName>
        <fullName evidence="1">Uncharacterized protein</fullName>
    </submittedName>
</protein>
<evidence type="ECO:0000313" key="1">
    <source>
        <dbReference type="EMBL" id="EDN90948.1"/>
    </source>
</evidence>
<dbReference type="GeneID" id="5494179"/>
<evidence type="ECO:0000313" key="2">
    <source>
        <dbReference type="Proteomes" id="UP000001312"/>
    </source>
</evidence>